<dbReference type="eggNOG" id="COG4681">
    <property type="taxonomic scope" value="Bacteria"/>
</dbReference>
<dbReference type="RefSeq" id="WP_003092594.1">
    <property type="nucleotide sequence ID" value="NZ_AP014622.1"/>
</dbReference>
<evidence type="ECO:0000313" key="7">
    <source>
        <dbReference type="Proteomes" id="UP000045039"/>
    </source>
</evidence>
<dbReference type="SMR" id="A0A071KYY9"/>
<evidence type="ECO:0000313" key="6">
    <source>
        <dbReference type="EMBL" id="WOS79409.1"/>
    </source>
</evidence>
<name>A0A071KYY9_PSEAI</name>
<reference evidence="4 9" key="5">
    <citation type="submission" date="2018-07" db="EMBL/GenBank/DDBJ databases">
        <title>Mechanisms of high-level aminoglycoside resistance among Gram-negative pathogens in Brazil.</title>
        <authorList>
            <person name="Ballaben A.S."/>
            <person name="Darini A.L.C."/>
            <person name="Doi Y."/>
        </authorList>
    </citation>
    <scope>NUCLEOTIDE SEQUENCE [LARGE SCALE GENOMIC DNA]</scope>
    <source>
        <strain evidence="4 9">B2-305</strain>
    </source>
</reference>
<dbReference type="EMBL" id="CP136986">
    <property type="protein sequence ID" value="WOS79409.1"/>
    <property type="molecule type" value="Genomic_DNA"/>
</dbReference>
<reference evidence="1" key="1">
    <citation type="submission" date="2015-06" db="EMBL/GenBank/DDBJ databases">
        <authorList>
            <person name="Radhakrishnan R."/>
            <person name="Underwood A."/>
            <person name="Al-Shahib A."/>
        </authorList>
    </citation>
    <scope>NUCLEOTIDE SEQUENCE</scope>
    <source>
        <strain evidence="1">P19_London_7_VIM_2_05_10</strain>
    </source>
</reference>
<dbReference type="OMA" id="DERMMIR"/>
<dbReference type="PANTHER" id="PTHR38784:SF1">
    <property type="entry name" value="SUCROSE PHOSPHORYLASE"/>
    <property type="match status" value="1"/>
</dbReference>
<reference evidence="7" key="2">
    <citation type="submission" date="2015-06" db="EMBL/GenBank/DDBJ databases">
        <authorList>
            <person name="Radhakrishnan Rajesh"/>
            <person name="Underwood Anthony"/>
            <person name="Al-Shahib Ali"/>
        </authorList>
    </citation>
    <scope>NUCLEOTIDE SEQUENCE [LARGE SCALE GENOMIC DNA]</scope>
    <source>
        <strain evidence="7">P19_London_7_VIM_2_05_10</strain>
    </source>
</reference>
<dbReference type="EMBL" id="NFFZ01000008">
    <property type="protein sequence ID" value="OTI60837.1"/>
    <property type="molecule type" value="Genomic_DNA"/>
</dbReference>
<evidence type="ECO:0000313" key="4">
    <source>
        <dbReference type="EMBL" id="RCI76367.1"/>
    </source>
</evidence>
<reference evidence="6" key="9">
    <citation type="submission" date="2023-10" db="EMBL/GenBank/DDBJ databases">
        <title>Pathogen: clinical or host-associated sample.</title>
        <authorList>
            <person name="Hergert J."/>
            <person name="Casey R."/>
            <person name="Wagner J."/>
            <person name="Young E.L."/>
            <person name="Oakeson K.F."/>
        </authorList>
    </citation>
    <scope>NUCLEOTIDE SEQUENCE</scope>
    <source>
        <strain evidence="6">2021CK-01020</strain>
    </source>
</reference>
<dbReference type="EMBL" id="CVVU01000036">
    <property type="protein sequence ID" value="CRO15679.1"/>
    <property type="molecule type" value="Genomic_DNA"/>
</dbReference>
<evidence type="ECO:0000313" key="11">
    <source>
        <dbReference type="Proteomes" id="UP000433532"/>
    </source>
</evidence>
<dbReference type="Pfam" id="PF07152">
    <property type="entry name" value="YaeQ"/>
    <property type="match status" value="1"/>
</dbReference>
<evidence type="ECO:0000313" key="5">
    <source>
        <dbReference type="EMBL" id="RPM12882.1"/>
    </source>
</evidence>
<evidence type="ECO:0000313" key="9">
    <source>
        <dbReference type="Proteomes" id="UP000253594"/>
    </source>
</evidence>
<evidence type="ECO:0000313" key="3">
    <source>
        <dbReference type="EMBL" id="OTI60837.1"/>
    </source>
</evidence>
<reference evidence="6" key="8">
    <citation type="submission" date="2023-06" db="EMBL/GenBank/DDBJ databases">
        <authorList>
            <consortium name="Clinical and Environmental Microbiology Branch: Whole genome sequencing antimicrobial resistance pathogens in the healthcare setting"/>
        </authorList>
    </citation>
    <scope>NUCLEOTIDE SEQUENCE</scope>
    <source>
        <strain evidence="6">2021CK-01020</strain>
    </source>
</reference>
<organism evidence="3 8">
    <name type="scientific">Pseudomonas aeruginosa</name>
    <dbReference type="NCBI Taxonomy" id="287"/>
    <lineage>
        <taxon>Bacteria</taxon>
        <taxon>Pseudomonadati</taxon>
        <taxon>Pseudomonadota</taxon>
        <taxon>Gammaproteobacteria</taxon>
        <taxon>Pseudomonadales</taxon>
        <taxon>Pseudomonadaceae</taxon>
        <taxon>Pseudomonas</taxon>
    </lineage>
</organism>
<dbReference type="EMBL" id="WOAD01000003">
    <property type="protein sequence ID" value="MUI34512.1"/>
    <property type="molecule type" value="Genomic_DNA"/>
</dbReference>
<dbReference type="SUPFAM" id="SSF52980">
    <property type="entry name" value="Restriction endonuclease-like"/>
    <property type="match status" value="1"/>
</dbReference>
<sequence length="179" mass="20596">MALQSTPYKADISLTDLDRGVYETLRLTVARHPSETEERLAVRLLAYVLWYGEQIAFGRGLSDVDEPALWEKSLDGRVLHWIEVGQPDAERITWCSRRCERFSLLAYGNLRVWQTKVLDSVRSLKNINVAAVPQEPLESLSRDLPRSINWTVMISEGTLFVTDENGQHELQLEWLQGER</sequence>
<evidence type="ECO:0000313" key="1">
    <source>
        <dbReference type="EMBL" id="CRO15679.1"/>
    </source>
</evidence>
<dbReference type="Proteomes" id="UP000433532">
    <property type="component" value="Unassembled WGS sequence"/>
</dbReference>
<dbReference type="InterPro" id="IPR009822">
    <property type="entry name" value="YaeQ"/>
</dbReference>
<dbReference type="PANTHER" id="PTHR38784">
    <property type="entry name" value="SUCROSE PHOSPHORYLASE"/>
    <property type="match status" value="1"/>
</dbReference>
<dbReference type="EMBL" id="NSNE01000011">
    <property type="protein sequence ID" value="RPM12882.1"/>
    <property type="molecule type" value="Genomic_DNA"/>
</dbReference>
<reference evidence="2 11" key="7">
    <citation type="submission" date="2019-11" db="EMBL/GenBank/DDBJ databases">
        <title>Genomes of ocular Pseudomonas aeruginosa isolates.</title>
        <authorList>
            <person name="Khan M."/>
            <person name="Rice S.A."/>
            <person name="Willcox M.D.P."/>
            <person name="Stapleton F."/>
        </authorList>
    </citation>
    <scope>NUCLEOTIDE SEQUENCE [LARGE SCALE GENOMIC DNA]</scope>
    <source>
        <strain evidence="2 11">PA221</strain>
    </source>
</reference>
<dbReference type="InterPro" id="IPR011335">
    <property type="entry name" value="Restrct_endonuc-II-like"/>
</dbReference>
<gene>
    <name evidence="3" type="ORF">CAZ10_17300</name>
    <name evidence="4" type="ORF">DT376_02735</name>
    <name evidence="2" type="ORF">GNQ48_05795</name>
    <name evidence="5" type="ORF">IPC1295_19155</name>
    <name evidence="6" type="ORF">L4V69_09745</name>
    <name evidence="1" type="ORF">PAERUG_P19_London_7_VIM_2_05_10_00938</name>
</gene>
<reference evidence="3 8" key="3">
    <citation type="submission" date="2017-05" db="EMBL/GenBank/DDBJ databases">
        <authorList>
            <person name="Song R."/>
            <person name="Chenine A.L."/>
            <person name="Ruprecht R.M."/>
        </authorList>
    </citation>
    <scope>NUCLEOTIDE SEQUENCE [LARGE SCALE GENOMIC DNA]</scope>
    <source>
        <strain evidence="3 8">S567_C10_BS</strain>
    </source>
</reference>
<dbReference type="Proteomes" id="UP000194857">
    <property type="component" value="Unassembled WGS sequence"/>
</dbReference>
<protein>
    <submittedName>
        <fullName evidence="6">YaeQ family protein</fullName>
    </submittedName>
    <submittedName>
        <fullName evidence="1">YaeQ protein</fullName>
    </submittedName>
</protein>
<dbReference type="Proteomes" id="UP000253594">
    <property type="component" value="Unassembled WGS sequence"/>
</dbReference>
<dbReference type="AlphaFoldDB" id="A0A071KYY9"/>
<evidence type="ECO:0000313" key="2">
    <source>
        <dbReference type="EMBL" id="MUI34512.1"/>
    </source>
</evidence>
<proteinExistence type="predicted"/>
<dbReference type="Gene3D" id="3.10.640.10">
    <property type="entry name" value="Restriction endonuclease-like alpha-beta roll domain"/>
    <property type="match status" value="1"/>
</dbReference>
<dbReference type="Proteomes" id="UP000045039">
    <property type="component" value="Unassembled WGS sequence"/>
</dbReference>
<evidence type="ECO:0000313" key="10">
    <source>
        <dbReference type="Proteomes" id="UP000284767"/>
    </source>
</evidence>
<dbReference type="Proteomes" id="UP001297540">
    <property type="component" value="Chromosome"/>
</dbReference>
<dbReference type="KEGG" id="paeb:NCGM1900_2550"/>
<reference evidence="5 10" key="6">
    <citation type="submission" date="2019-01" db="EMBL/GenBank/DDBJ databases">
        <title>The Pseudomonas aeruginosa pan-genome provides new insights on its population structure, horizontal gene transfer and pathogenicity.</title>
        <authorList>
            <person name="Freschi L."/>
            <person name="Vincent A.T."/>
            <person name="Jeukens J."/>
            <person name="Emond-Rheault J.-G."/>
            <person name="Kukavica-Ibrulj I."/>
            <person name="Dupont M.-J."/>
            <person name="Charette S.J."/>
            <person name="Boyle B."/>
            <person name="Levesque R.C."/>
        </authorList>
    </citation>
    <scope>NUCLEOTIDE SEQUENCE [LARGE SCALE GENOMIC DNA]</scope>
    <source>
        <strain evidence="5 10">PA-W36</strain>
    </source>
</reference>
<accession>A0A1S1BV74</accession>
<dbReference type="InterPro" id="IPR038590">
    <property type="entry name" value="YaeQ_sf"/>
</dbReference>
<accession>A0A071KYY9</accession>
<dbReference type="SMART" id="SM01322">
    <property type="entry name" value="YaeQ"/>
    <property type="match status" value="1"/>
</dbReference>
<reference evidence="5 10" key="4">
    <citation type="submission" date="2017-08" db="EMBL/GenBank/DDBJ databases">
        <authorList>
            <person name="Feschi L."/>
            <person name="Jeukens J."/>
            <person name="Emond-Rheault J.-G."/>
            <person name="Kukavica-Ibrulj I."/>
            <person name="Boyle B."/>
            <person name="Levesque R.C."/>
        </authorList>
    </citation>
    <scope>NUCLEOTIDE SEQUENCE [LARGE SCALE GENOMIC DNA]</scope>
    <source>
        <strain evidence="5 10">PA-W36</strain>
    </source>
</reference>
<dbReference type="EMBL" id="QORE01000042">
    <property type="protein sequence ID" value="RCI76367.1"/>
    <property type="molecule type" value="Genomic_DNA"/>
</dbReference>
<evidence type="ECO:0000313" key="8">
    <source>
        <dbReference type="Proteomes" id="UP000194857"/>
    </source>
</evidence>
<dbReference type="Proteomes" id="UP000284767">
    <property type="component" value="Unassembled WGS sequence"/>
</dbReference>
<dbReference type="PIRSF" id="PIRSF011484">
    <property type="entry name" value="YaeQ"/>
    <property type="match status" value="1"/>
</dbReference>